<sequence>MAFGGLGGRGEHRLGQLGRFEEPSGELLAMHRAVGLVFLPSRTGEIPTNDAFDGQHLGLAAQHDAALPVVALSWNWAVVERG</sequence>
<dbReference type="EMBL" id="CAEUNJ010000061">
    <property type="protein sequence ID" value="CAB4372230.1"/>
    <property type="molecule type" value="Genomic_DNA"/>
</dbReference>
<organism evidence="1">
    <name type="scientific">freshwater metagenome</name>
    <dbReference type="NCBI Taxonomy" id="449393"/>
    <lineage>
        <taxon>unclassified sequences</taxon>
        <taxon>metagenomes</taxon>
        <taxon>ecological metagenomes</taxon>
    </lineage>
</organism>
<dbReference type="AlphaFoldDB" id="A0A6J6APC4"/>
<gene>
    <name evidence="1" type="ORF">UFOPK4201_01349</name>
</gene>
<protein>
    <submittedName>
        <fullName evidence="1">Unannotated protein</fullName>
    </submittedName>
</protein>
<proteinExistence type="predicted"/>
<evidence type="ECO:0000313" key="1">
    <source>
        <dbReference type="EMBL" id="CAB4372230.1"/>
    </source>
</evidence>
<reference evidence="1" key="1">
    <citation type="submission" date="2020-05" db="EMBL/GenBank/DDBJ databases">
        <authorList>
            <person name="Chiriac C."/>
            <person name="Salcher M."/>
            <person name="Ghai R."/>
            <person name="Kavagutti S V."/>
        </authorList>
    </citation>
    <scope>NUCLEOTIDE SEQUENCE</scope>
</reference>
<name>A0A6J6APC4_9ZZZZ</name>
<accession>A0A6J6APC4</accession>